<dbReference type="Proteomes" id="UP001519325">
    <property type="component" value="Unassembled WGS sequence"/>
</dbReference>
<dbReference type="EMBL" id="JAGGMR010000001">
    <property type="protein sequence ID" value="MBP2188488.1"/>
    <property type="molecule type" value="Genomic_DNA"/>
</dbReference>
<proteinExistence type="predicted"/>
<protein>
    <submittedName>
        <fullName evidence="1">Uncharacterized protein</fullName>
    </submittedName>
</protein>
<evidence type="ECO:0000313" key="2">
    <source>
        <dbReference type="Proteomes" id="UP001519325"/>
    </source>
</evidence>
<gene>
    <name evidence="1" type="ORF">BJ987_001389</name>
</gene>
<keyword evidence="2" id="KW-1185">Reference proteome</keyword>
<name>A0ABS4QA85_9NOCA</name>
<evidence type="ECO:0000313" key="1">
    <source>
        <dbReference type="EMBL" id="MBP2188488.1"/>
    </source>
</evidence>
<accession>A0ABS4QA85</accession>
<comment type="caution">
    <text evidence="1">The sequence shown here is derived from an EMBL/GenBank/DDBJ whole genome shotgun (WGS) entry which is preliminary data.</text>
</comment>
<sequence length="59" mass="6377">MLAICADPDTVPTQELVELGFDPAVITAALDATMRSPSFNEISYRCVFLDGRVIDHGPP</sequence>
<reference evidence="1 2" key="1">
    <citation type="submission" date="2021-03" db="EMBL/GenBank/DDBJ databases">
        <title>Sequencing the genomes of 1000 actinobacteria strains.</title>
        <authorList>
            <person name="Klenk H.-P."/>
        </authorList>
    </citation>
    <scope>NUCLEOTIDE SEQUENCE [LARGE SCALE GENOMIC DNA]</scope>
    <source>
        <strain evidence="1 2">DSM 45516</strain>
    </source>
</reference>
<organism evidence="1 2">
    <name type="scientific">Nocardia goodfellowii</name>
    <dbReference type="NCBI Taxonomy" id="882446"/>
    <lineage>
        <taxon>Bacteria</taxon>
        <taxon>Bacillati</taxon>
        <taxon>Actinomycetota</taxon>
        <taxon>Actinomycetes</taxon>
        <taxon>Mycobacteriales</taxon>
        <taxon>Nocardiaceae</taxon>
        <taxon>Nocardia</taxon>
    </lineage>
</organism>